<evidence type="ECO:0000313" key="3">
    <source>
        <dbReference type="Proteomes" id="UP001158576"/>
    </source>
</evidence>
<dbReference type="Proteomes" id="UP001158576">
    <property type="component" value="Chromosome 2"/>
</dbReference>
<accession>A0ABN7T5A1</accession>
<sequence>MEAPGWFEAVRAQIKKDAIKLRIAEKNQERLEKERNEMRSSLTDIKKNIEECEESFKMAMEDIKAQLNDRMKSE</sequence>
<evidence type="ECO:0000256" key="1">
    <source>
        <dbReference type="SAM" id="Coils"/>
    </source>
</evidence>
<gene>
    <name evidence="2" type="ORF">OKIOD_LOCUS13635</name>
</gene>
<keyword evidence="1" id="KW-0175">Coiled coil</keyword>
<name>A0ABN7T5A1_OIKDI</name>
<organism evidence="2 3">
    <name type="scientific">Oikopleura dioica</name>
    <name type="common">Tunicate</name>
    <dbReference type="NCBI Taxonomy" id="34765"/>
    <lineage>
        <taxon>Eukaryota</taxon>
        <taxon>Metazoa</taxon>
        <taxon>Chordata</taxon>
        <taxon>Tunicata</taxon>
        <taxon>Appendicularia</taxon>
        <taxon>Copelata</taxon>
        <taxon>Oikopleuridae</taxon>
        <taxon>Oikopleura</taxon>
    </lineage>
</organism>
<proteinExistence type="predicted"/>
<dbReference type="EMBL" id="OU015567">
    <property type="protein sequence ID" value="CAG5110471.1"/>
    <property type="molecule type" value="Genomic_DNA"/>
</dbReference>
<reference evidence="2 3" key="1">
    <citation type="submission" date="2021-04" db="EMBL/GenBank/DDBJ databases">
        <authorList>
            <person name="Bliznina A."/>
        </authorList>
    </citation>
    <scope>NUCLEOTIDE SEQUENCE [LARGE SCALE GENOMIC DNA]</scope>
</reference>
<evidence type="ECO:0000313" key="2">
    <source>
        <dbReference type="EMBL" id="CAG5110471.1"/>
    </source>
</evidence>
<protein>
    <submittedName>
        <fullName evidence="2">Oidioi.mRNA.OKI2018_I69.chr2.g4870.t1.cds</fullName>
    </submittedName>
</protein>
<keyword evidence="3" id="KW-1185">Reference proteome</keyword>
<feature type="coiled-coil region" evidence="1">
    <location>
        <begin position="14"/>
        <end position="62"/>
    </location>
</feature>